<dbReference type="PROSITE" id="PS50059">
    <property type="entry name" value="FKBP_PPIASE"/>
    <property type="match status" value="1"/>
</dbReference>
<evidence type="ECO:0000256" key="3">
    <source>
        <dbReference type="ARBA" id="ARBA00023110"/>
    </source>
</evidence>
<accession>A0AAD8XWA1</accession>
<evidence type="ECO:0000313" key="8">
    <source>
        <dbReference type="Proteomes" id="UP001224775"/>
    </source>
</evidence>
<evidence type="ECO:0000256" key="1">
    <source>
        <dbReference type="ARBA" id="ARBA00000971"/>
    </source>
</evidence>
<comment type="caution">
    <text evidence="7">The sequence shown here is derived from an EMBL/GenBank/DDBJ whole genome shotgun (WGS) entry which is preliminary data.</text>
</comment>
<sequence>MYNSDNPTPFDSSRKRGQVFHFRLGGQQVIEGLNVAVSKMSLGEEVEATIPFPYAYGVAGYPPVVPPRATLVFRVELIQFAPSA</sequence>
<dbReference type="SUPFAM" id="SSF54534">
    <property type="entry name" value="FKBP-like"/>
    <property type="match status" value="1"/>
</dbReference>
<dbReference type="InterPro" id="IPR050689">
    <property type="entry name" value="FKBP-type_PPIase"/>
</dbReference>
<keyword evidence="3 5" id="KW-0697">Rotamase</keyword>
<dbReference type="PANTHER" id="PTHR10516">
    <property type="entry name" value="PEPTIDYL-PROLYL CIS-TRANS ISOMERASE"/>
    <property type="match status" value="1"/>
</dbReference>
<evidence type="ECO:0000259" key="6">
    <source>
        <dbReference type="PROSITE" id="PS50059"/>
    </source>
</evidence>
<dbReference type="Proteomes" id="UP001224775">
    <property type="component" value="Unassembled WGS sequence"/>
</dbReference>
<dbReference type="EC" id="5.2.1.8" evidence="2 5"/>
<protein>
    <recommendedName>
        <fullName evidence="2 5">peptidylprolyl isomerase</fullName>
        <ecNumber evidence="2 5">5.2.1.8</ecNumber>
    </recommendedName>
</protein>
<keyword evidence="8" id="KW-1185">Reference proteome</keyword>
<keyword evidence="4 5" id="KW-0413">Isomerase</keyword>
<evidence type="ECO:0000313" key="7">
    <source>
        <dbReference type="EMBL" id="KAK1734620.1"/>
    </source>
</evidence>
<dbReference type="EMBL" id="JATAAI010000037">
    <property type="protein sequence ID" value="KAK1734620.1"/>
    <property type="molecule type" value="Genomic_DNA"/>
</dbReference>
<feature type="domain" description="PPIase FKBP-type" evidence="6">
    <location>
        <begin position="1"/>
        <end position="81"/>
    </location>
</feature>
<comment type="catalytic activity">
    <reaction evidence="1 5">
        <text>[protein]-peptidylproline (omega=180) = [protein]-peptidylproline (omega=0)</text>
        <dbReference type="Rhea" id="RHEA:16237"/>
        <dbReference type="Rhea" id="RHEA-COMP:10747"/>
        <dbReference type="Rhea" id="RHEA-COMP:10748"/>
        <dbReference type="ChEBI" id="CHEBI:83833"/>
        <dbReference type="ChEBI" id="CHEBI:83834"/>
        <dbReference type="EC" id="5.2.1.8"/>
    </reaction>
</comment>
<dbReference type="GO" id="GO:0005737">
    <property type="term" value="C:cytoplasm"/>
    <property type="evidence" value="ECO:0007669"/>
    <property type="project" value="TreeGrafter"/>
</dbReference>
<dbReference type="InterPro" id="IPR001179">
    <property type="entry name" value="PPIase_FKBP_dom"/>
</dbReference>
<dbReference type="Pfam" id="PF00254">
    <property type="entry name" value="FKBP_C"/>
    <property type="match status" value="1"/>
</dbReference>
<dbReference type="PANTHER" id="PTHR10516:SF443">
    <property type="entry name" value="FK506-BINDING PROTEIN 59-RELATED"/>
    <property type="match status" value="1"/>
</dbReference>
<gene>
    <name evidence="7" type="ORF">QTG54_014493</name>
</gene>
<dbReference type="AlphaFoldDB" id="A0AAD8XWA1"/>
<dbReference type="GO" id="GO:0003755">
    <property type="term" value="F:peptidyl-prolyl cis-trans isomerase activity"/>
    <property type="evidence" value="ECO:0007669"/>
    <property type="project" value="UniProtKB-KW"/>
</dbReference>
<proteinExistence type="predicted"/>
<evidence type="ECO:0000256" key="5">
    <source>
        <dbReference type="PROSITE-ProRule" id="PRU00277"/>
    </source>
</evidence>
<reference evidence="7" key="1">
    <citation type="submission" date="2023-06" db="EMBL/GenBank/DDBJ databases">
        <title>Survivors Of The Sea: Transcriptome response of Skeletonema marinoi to long-term dormancy.</title>
        <authorList>
            <person name="Pinder M.I.M."/>
            <person name="Kourtchenko O."/>
            <person name="Robertson E.K."/>
            <person name="Larsson T."/>
            <person name="Maumus F."/>
            <person name="Osuna-Cruz C.M."/>
            <person name="Vancaester E."/>
            <person name="Stenow R."/>
            <person name="Vandepoele K."/>
            <person name="Ploug H."/>
            <person name="Bruchert V."/>
            <person name="Godhe A."/>
            <person name="Topel M."/>
        </authorList>
    </citation>
    <scope>NUCLEOTIDE SEQUENCE</scope>
    <source>
        <strain evidence="7">R05AC</strain>
    </source>
</reference>
<evidence type="ECO:0000256" key="2">
    <source>
        <dbReference type="ARBA" id="ARBA00013194"/>
    </source>
</evidence>
<dbReference type="Gene3D" id="3.10.50.40">
    <property type="match status" value="1"/>
</dbReference>
<evidence type="ECO:0000256" key="4">
    <source>
        <dbReference type="ARBA" id="ARBA00023235"/>
    </source>
</evidence>
<organism evidence="7 8">
    <name type="scientific">Skeletonema marinoi</name>
    <dbReference type="NCBI Taxonomy" id="267567"/>
    <lineage>
        <taxon>Eukaryota</taxon>
        <taxon>Sar</taxon>
        <taxon>Stramenopiles</taxon>
        <taxon>Ochrophyta</taxon>
        <taxon>Bacillariophyta</taxon>
        <taxon>Coscinodiscophyceae</taxon>
        <taxon>Thalassiosirophycidae</taxon>
        <taxon>Thalassiosirales</taxon>
        <taxon>Skeletonemataceae</taxon>
        <taxon>Skeletonema</taxon>
        <taxon>Skeletonema marinoi-dohrnii complex</taxon>
    </lineage>
</organism>
<dbReference type="InterPro" id="IPR046357">
    <property type="entry name" value="PPIase_dom_sf"/>
</dbReference>
<name>A0AAD8XWA1_9STRA</name>